<feature type="compositionally biased region" description="Basic and acidic residues" evidence="1">
    <location>
        <begin position="1"/>
        <end position="20"/>
    </location>
</feature>
<name>A0AAV7KVV1_PLEWA</name>
<feature type="compositionally biased region" description="Low complexity" evidence="1">
    <location>
        <begin position="21"/>
        <end position="30"/>
    </location>
</feature>
<keyword evidence="3" id="KW-1185">Reference proteome</keyword>
<feature type="region of interest" description="Disordered" evidence="1">
    <location>
        <begin position="1"/>
        <end position="51"/>
    </location>
</feature>
<sequence length="152" mass="16755">MHSRQAARERRCGRSSRGETRAGLLTAAPARARRRAGERRPATTSGGAWPRAELRLGAIRRRSRVAALRRARSRWRCRGEGTAGPRDSSDSYKLPWGSLSGGYLKFAAALPWLRGRYHPEYLGGAPWGPLIEDTRRYPVEGGEGCDRGARGG</sequence>
<protein>
    <submittedName>
        <fullName evidence="2">Uncharacterized protein</fullName>
    </submittedName>
</protein>
<dbReference type="AlphaFoldDB" id="A0AAV7KVV1"/>
<organism evidence="2 3">
    <name type="scientific">Pleurodeles waltl</name>
    <name type="common">Iberian ribbed newt</name>
    <dbReference type="NCBI Taxonomy" id="8319"/>
    <lineage>
        <taxon>Eukaryota</taxon>
        <taxon>Metazoa</taxon>
        <taxon>Chordata</taxon>
        <taxon>Craniata</taxon>
        <taxon>Vertebrata</taxon>
        <taxon>Euteleostomi</taxon>
        <taxon>Amphibia</taxon>
        <taxon>Batrachia</taxon>
        <taxon>Caudata</taxon>
        <taxon>Salamandroidea</taxon>
        <taxon>Salamandridae</taxon>
        <taxon>Pleurodelinae</taxon>
        <taxon>Pleurodeles</taxon>
    </lineage>
</organism>
<comment type="caution">
    <text evidence="2">The sequence shown here is derived from an EMBL/GenBank/DDBJ whole genome shotgun (WGS) entry which is preliminary data.</text>
</comment>
<evidence type="ECO:0000313" key="2">
    <source>
        <dbReference type="EMBL" id="KAJ1081093.1"/>
    </source>
</evidence>
<evidence type="ECO:0000256" key="1">
    <source>
        <dbReference type="SAM" id="MobiDB-lite"/>
    </source>
</evidence>
<proteinExistence type="predicted"/>
<gene>
    <name evidence="2" type="ORF">NDU88_001277</name>
</gene>
<dbReference type="EMBL" id="JANPWB010000016">
    <property type="protein sequence ID" value="KAJ1081093.1"/>
    <property type="molecule type" value="Genomic_DNA"/>
</dbReference>
<dbReference type="Proteomes" id="UP001066276">
    <property type="component" value="Chromosome 12"/>
</dbReference>
<reference evidence="2" key="1">
    <citation type="journal article" date="2022" name="bioRxiv">
        <title>Sequencing and chromosome-scale assembly of the giantPleurodeles waltlgenome.</title>
        <authorList>
            <person name="Brown T."/>
            <person name="Elewa A."/>
            <person name="Iarovenko S."/>
            <person name="Subramanian E."/>
            <person name="Araus A.J."/>
            <person name="Petzold A."/>
            <person name="Susuki M."/>
            <person name="Suzuki K.-i.T."/>
            <person name="Hayashi T."/>
            <person name="Toyoda A."/>
            <person name="Oliveira C."/>
            <person name="Osipova E."/>
            <person name="Leigh N.D."/>
            <person name="Simon A."/>
            <person name="Yun M.H."/>
        </authorList>
    </citation>
    <scope>NUCLEOTIDE SEQUENCE</scope>
    <source>
        <strain evidence="2">20211129_DDA</strain>
        <tissue evidence="2">Liver</tissue>
    </source>
</reference>
<accession>A0AAV7KVV1</accession>
<evidence type="ECO:0000313" key="3">
    <source>
        <dbReference type="Proteomes" id="UP001066276"/>
    </source>
</evidence>